<dbReference type="RefSeq" id="WP_216122113.1">
    <property type="nucleotide sequence ID" value="NZ_JAHLDP010000007.1"/>
</dbReference>
<name>A0AA47EER0_9CLOT</name>
<evidence type="ECO:0000313" key="8">
    <source>
        <dbReference type="EMBL" id="WAG58843.1"/>
    </source>
</evidence>
<feature type="transmembrane region" description="Helical" evidence="7">
    <location>
        <begin position="68"/>
        <end position="92"/>
    </location>
</feature>
<evidence type="ECO:0000256" key="2">
    <source>
        <dbReference type="ARBA" id="ARBA00022448"/>
    </source>
</evidence>
<evidence type="ECO:0000256" key="1">
    <source>
        <dbReference type="ARBA" id="ARBA00004651"/>
    </source>
</evidence>
<evidence type="ECO:0008006" key="10">
    <source>
        <dbReference type="Google" id="ProtNLM"/>
    </source>
</evidence>
<protein>
    <recommendedName>
        <fullName evidence="10">MFS transporter</fullName>
    </recommendedName>
</protein>
<dbReference type="PANTHER" id="PTHR43266:SF2">
    <property type="entry name" value="MAJOR FACILITATOR SUPERFAMILY (MFS) PROFILE DOMAIN-CONTAINING PROTEIN"/>
    <property type="match status" value="1"/>
</dbReference>
<dbReference type="AlphaFoldDB" id="A0AA47EER0"/>
<dbReference type="PANTHER" id="PTHR43266">
    <property type="entry name" value="MACROLIDE-EFFLUX PROTEIN"/>
    <property type="match status" value="1"/>
</dbReference>
<keyword evidence="3" id="KW-1003">Cell membrane</keyword>
<keyword evidence="4 7" id="KW-0812">Transmembrane</keyword>
<sequence>MFFIARTSNNERILGLVTAAIGIGGVVGGLFVTAAKPPKSNVKTIFISAALSFLLCDILLGVGKNSFVWIFAAFAGNIPLPFLIASENSLLYSKIPTTMQGRIFSIRGSLQHITVPIGYLAGGFFADKIFEPLMINSEKARYILGGIVGVGRGSGMAIIFIITGTLGFTLSLISYNNKAIRDLDNMIEQ</sequence>
<accession>A0AA47EER0</accession>
<evidence type="ECO:0000313" key="9">
    <source>
        <dbReference type="Proteomes" id="UP001164733"/>
    </source>
</evidence>
<organism evidence="8 9">
    <name type="scientific">Clostridium estertheticum</name>
    <dbReference type="NCBI Taxonomy" id="238834"/>
    <lineage>
        <taxon>Bacteria</taxon>
        <taxon>Bacillati</taxon>
        <taxon>Bacillota</taxon>
        <taxon>Clostridia</taxon>
        <taxon>Eubacteriales</taxon>
        <taxon>Clostridiaceae</taxon>
        <taxon>Clostridium</taxon>
    </lineage>
</organism>
<feature type="transmembrane region" description="Helical" evidence="7">
    <location>
        <begin position="142"/>
        <end position="173"/>
    </location>
</feature>
<feature type="transmembrane region" description="Helical" evidence="7">
    <location>
        <begin position="12"/>
        <end position="32"/>
    </location>
</feature>
<gene>
    <name evidence="8" type="ORF">LL038_14405</name>
</gene>
<reference evidence="8" key="1">
    <citation type="submission" date="2021-11" db="EMBL/GenBank/DDBJ databases">
        <title>Clostridia strains as spoilage organisms.</title>
        <authorList>
            <person name="Wambui J."/>
            <person name="Stevens M.J.A."/>
            <person name="Stephan R."/>
        </authorList>
    </citation>
    <scope>NUCLEOTIDE SEQUENCE</scope>
    <source>
        <strain evidence="8">CF009</strain>
    </source>
</reference>
<keyword evidence="5 7" id="KW-1133">Transmembrane helix</keyword>
<dbReference type="EMBL" id="CP086239">
    <property type="protein sequence ID" value="WAG58843.1"/>
    <property type="molecule type" value="Genomic_DNA"/>
</dbReference>
<evidence type="ECO:0000256" key="7">
    <source>
        <dbReference type="SAM" id="Phobius"/>
    </source>
</evidence>
<keyword evidence="6 7" id="KW-0472">Membrane</keyword>
<evidence type="ECO:0000256" key="4">
    <source>
        <dbReference type="ARBA" id="ARBA00022692"/>
    </source>
</evidence>
<keyword evidence="2" id="KW-0813">Transport</keyword>
<comment type="subcellular location">
    <subcellularLocation>
        <location evidence="1">Cell membrane</location>
        <topology evidence="1">Multi-pass membrane protein</topology>
    </subcellularLocation>
</comment>
<feature type="transmembrane region" description="Helical" evidence="7">
    <location>
        <begin position="44"/>
        <end position="62"/>
    </location>
</feature>
<evidence type="ECO:0000256" key="3">
    <source>
        <dbReference type="ARBA" id="ARBA00022475"/>
    </source>
</evidence>
<evidence type="ECO:0000256" key="5">
    <source>
        <dbReference type="ARBA" id="ARBA00022989"/>
    </source>
</evidence>
<dbReference type="Proteomes" id="UP001164733">
    <property type="component" value="Chromosome"/>
</dbReference>
<evidence type="ECO:0000256" key="6">
    <source>
        <dbReference type="ARBA" id="ARBA00023136"/>
    </source>
</evidence>
<proteinExistence type="predicted"/>
<dbReference type="GO" id="GO:0005886">
    <property type="term" value="C:plasma membrane"/>
    <property type="evidence" value="ECO:0007669"/>
    <property type="project" value="UniProtKB-SubCell"/>
</dbReference>